<dbReference type="EMBL" id="JAAAUY010000857">
    <property type="protein sequence ID" value="KAF9325883.1"/>
    <property type="molecule type" value="Genomic_DNA"/>
</dbReference>
<feature type="chain" id="PRO_5040254149" evidence="1">
    <location>
        <begin position="19"/>
        <end position="310"/>
    </location>
</feature>
<dbReference type="SUPFAM" id="SSF52047">
    <property type="entry name" value="RNI-like"/>
    <property type="match status" value="1"/>
</dbReference>
<evidence type="ECO:0000256" key="1">
    <source>
        <dbReference type="SAM" id="SignalP"/>
    </source>
</evidence>
<evidence type="ECO:0000313" key="2">
    <source>
        <dbReference type="EMBL" id="KAF9325883.1"/>
    </source>
</evidence>
<proteinExistence type="predicted"/>
<evidence type="ECO:0000313" key="3">
    <source>
        <dbReference type="Proteomes" id="UP000696485"/>
    </source>
</evidence>
<dbReference type="AlphaFoldDB" id="A0A9P5SFR4"/>
<accession>A0A9P5SFR4</accession>
<comment type="caution">
    <text evidence="2">The sequence shown here is derived from an EMBL/GenBank/DDBJ whole genome shotgun (WGS) entry which is preliminary data.</text>
</comment>
<gene>
    <name evidence="2" type="ORF">BG006_010642</name>
</gene>
<keyword evidence="1" id="KW-0732">Signal</keyword>
<dbReference type="InterPro" id="IPR032675">
    <property type="entry name" value="LRR_dom_sf"/>
</dbReference>
<organism evidence="2 3">
    <name type="scientific">Podila minutissima</name>
    <dbReference type="NCBI Taxonomy" id="64525"/>
    <lineage>
        <taxon>Eukaryota</taxon>
        <taxon>Fungi</taxon>
        <taxon>Fungi incertae sedis</taxon>
        <taxon>Mucoromycota</taxon>
        <taxon>Mortierellomycotina</taxon>
        <taxon>Mortierellomycetes</taxon>
        <taxon>Mortierellales</taxon>
        <taxon>Mortierellaceae</taxon>
        <taxon>Podila</taxon>
    </lineage>
</organism>
<dbReference type="Gene3D" id="3.80.10.10">
    <property type="entry name" value="Ribonuclease Inhibitor"/>
    <property type="match status" value="1"/>
</dbReference>
<protein>
    <submittedName>
        <fullName evidence="2">Uncharacterized protein</fullName>
    </submittedName>
</protein>
<reference evidence="2" key="1">
    <citation type="journal article" date="2020" name="Fungal Divers.">
        <title>Resolving the Mortierellaceae phylogeny through synthesis of multi-gene phylogenetics and phylogenomics.</title>
        <authorList>
            <person name="Vandepol N."/>
            <person name="Liber J."/>
            <person name="Desiro A."/>
            <person name="Na H."/>
            <person name="Kennedy M."/>
            <person name="Barry K."/>
            <person name="Grigoriev I.V."/>
            <person name="Miller A.N."/>
            <person name="O'Donnell K."/>
            <person name="Stajich J.E."/>
            <person name="Bonito G."/>
        </authorList>
    </citation>
    <scope>NUCLEOTIDE SEQUENCE</scope>
    <source>
        <strain evidence="2">NVP1</strain>
    </source>
</reference>
<sequence length="310" mass="33516">MTPHLTRLTSIWLPFLSSEVLQVIQLCRETLVGVGLVKMEGLSGQIFNHASSEVIAFWDLIAAPPRLTSLSLRDAISSSQPNSSDLFIKLCQQLTTFRPGTLPPTSGCPSSGFPRMRDLSVHTTIPEINLAFIAHLLPRCAQATQLRWMAGYHRLHDREYANAIRAALESLILNQLEELIFDMDLVQDATVAHLLLKMPRLRSLSLDGRTYGYECHTALVLAPTTRTSQIVELDLSGCFLVSSRMIQEILTTCTELVAGNAGPPAGAGPGALASGAVGVSTVREVQDLDGRLGLYGQAPGEPGCGESDLL</sequence>
<feature type="signal peptide" evidence="1">
    <location>
        <begin position="1"/>
        <end position="18"/>
    </location>
</feature>
<dbReference type="Proteomes" id="UP000696485">
    <property type="component" value="Unassembled WGS sequence"/>
</dbReference>
<name>A0A9P5SFR4_9FUNG</name>
<keyword evidence="3" id="KW-1185">Reference proteome</keyword>